<gene>
    <name evidence="3" type="ORF">DPM19_08920</name>
</gene>
<dbReference type="AlphaFoldDB" id="A0A365H9Q3"/>
<feature type="domain" description="DUF397" evidence="2">
    <location>
        <begin position="5"/>
        <end position="60"/>
    </location>
</feature>
<dbReference type="EMBL" id="QLYX01000003">
    <property type="protein sequence ID" value="RAY15870.1"/>
    <property type="molecule type" value="Genomic_DNA"/>
</dbReference>
<evidence type="ECO:0000313" key="3">
    <source>
        <dbReference type="EMBL" id="RAY15870.1"/>
    </source>
</evidence>
<protein>
    <submittedName>
        <fullName evidence="3">DUF397 domain-containing protein</fullName>
    </submittedName>
</protein>
<dbReference type="InterPro" id="IPR007278">
    <property type="entry name" value="DUF397"/>
</dbReference>
<accession>A0A365H9Q3</accession>
<reference evidence="3 4" key="1">
    <citation type="submission" date="2018-06" db="EMBL/GenBank/DDBJ databases">
        <title>Actinomadura craniellae sp. nov. isolated from marine sponge Craniella sp.</title>
        <authorList>
            <person name="Li L."/>
            <person name="Xu Q.H."/>
            <person name="Lin H.W."/>
            <person name="Lu Y.H."/>
        </authorList>
    </citation>
    <scope>NUCLEOTIDE SEQUENCE [LARGE SCALE GENOMIC DNA]</scope>
    <source>
        <strain evidence="3 4">LHW63021</strain>
    </source>
</reference>
<sequence length="66" mass="6925">MSTPQWRKSTHSGTGGLGGQECIEIADLDGGIGLRDSKNPDAGHLTLSSDSFATLLSRLKSDRPAL</sequence>
<feature type="region of interest" description="Disordered" evidence="1">
    <location>
        <begin position="1"/>
        <end position="20"/>
    </location>
</feature>
<dbReference type="OrthoDB" id="3482778at2"/>
<name>A0A365H9Q3_9ACTN</name>
<organism evidence="3 4">
    <name type="scientific">Actinomadura craniellae</name>
    <dbReference type="NCBI Taxonomy" id="2231787"/>
    <lineage>
        <taxon>Bacteria</taxon>
        <taxon>Bacillati</taxon>
        <taxon>Actinomycetota</taxon>
        <taxon>Actinomycetes</taxon>
        <taxon>Streptosporangiales</taxon>
        <taxon>Thermomonosporaceae</taxon>
        <taxon>Actinomadura</taxon>
    </lineage>
</organism>
<dbReference type="RefSeq" id="WP_111864648.1">
    <property type="nucleotide sequence ID" value="NZ_QLYX01000003.1"/>
</dbReference>
<proteinExistence type="predicted"/>
<dbReference type="Pfam" id="PF04149">
    <property type="entry name" value="DUF397"/>
    <property type="match status" value="1"/>
</dbReference>
<comment type="caution">
    <text evidence="3">The sequence shown here is derived from an EMBL/GenBank/DDBJ whole genome shotgun (WGS) entry which is preliminary data.</text>
</comment>
<dbReference type="Proteomes" id="UP000251891">
    <property type="component" value="Unassembled WGS sequence"/>
</dbReference>
<evidence type="ECO:0000259" key="2">
    <source>
        <dbReference type="Pfam" id="PF04149"/>
    </source>
</evidence>
<evidence type="ECO:0000313" key="4">
    <source>
        <dbReference type="Proteomes" id="UP000251891"/>
    </source>
</evidence>
<evidence type="ECO:0000256" key="1">
    <source>
        <dbReference type="SAM" id="MobiDB-lite"/>
    </source>
</evidence>
<keyword evidence="4" id="KW-1185">Reference proteome</keyword>